<dbReference type="InterPro" id="IPR043132">
    <property type="entry name" value="BCAT-like_C"/>
</dbReference>
<dbReference type="Gene3D" id="3.20.10.10">
    <property type="entry name" value="D-amino Acid Aminotransferase, subunit A, domain 2"/>
    <property type="match status" value="1"/>
</dbReference>
<proteinExistence type="predicted"/>
<reference evidence="1 2" key="1">
    <citation type="submission" date="2018-07" db="EMBL/GenBank/DDBJ databases">
        <title>The complete nuclear genome of the prasinophyte Chloropicon primus (CCMP1205).</title>
        <authorList>
            <person name="Pombert J.-F."/>
            <person name="Otis C."/>
            <person name="Turmel M."/>
            <person name="Lemieux C."/>
        </authorList>
    </citation>
    <scope>NUCLEOTIDE SEQUENCE [LARGE SCALE GENOMIC DNA]</scope>
    <source>
        <strain evidence="1 2">CCMP1205</strain>
    </source>
</reference>
<organism evidence="1 2">
    <name type="scientific">Chloropicon primus</name>
    <dbReference type="NCBI Taxonomy" id="1764295"/>
    <lineage>
        <taxon>Eukaryota</taxon>
        <taxon>Viridiplantae</taxon>
        <taxon>Chlorophyta</taxon>
        <taxon>Chloropicophyceae</taxon>
        <taxon>Chloropicales</taxon>
        <taxon>Chloropicaceae</taxon>
        <taxon>Chloropicon</taxon>
    </lineage>
</organism>
<gene>
    <name evidence="1" type="ORF">A3770_03p26140</name>
</gene>
<dbReference type="SUPFAM" id="SSF56752">
    <property type="entry name" value="D-aminoacid aminotransferase-like PLP-dependent enzymes"/>
    <property type="match status" value="1"/>
</dbReference>
<dbReference type="AlphaFoldDB" id="A0A5B8MHZ8"/>
<dbReference type="GO" id="GO:0008483">
    <property type="term" value="F:transaminase activity"/>
    <property type="evidence" value="ECO:0007669"/>
    <property type="project" value="UniProtKB-KW"/>
</dbReference>
<dbReference type="Proteomes" id="UP000316726">
    <property type="component" value="Chromosome 3"/>
</dbReference>
<evidence type="ECO:0000313" key="2">
    <source>
        <dbReference type="Proteomes" id="UP000316726"/>
    </source>
</evidence>
<dbReference type="PANTHER" id="PTHR47703">
    <property type="entry name" value="D-AMINOACID AMINOTRANSFERASE-LIKE PLP-DEPENDENT ENZYMES SUPERFAMILY PROTEIN"/>
    <property type="match status" value="1"/>
</dbReference>
<evidence type="ECO:0000313" key="1">
    <source>
        <dbReference type="EMBL" id="QDZ20096.1"/>
    </source>
</evidence>
<dbReference type="OrthoDB" id="59470at2759"/>
<sequence>MQLGLKTALRRFFAHGGRARSKEVLRFGSCLRRIEEGRPGLGSFRTGSSLEVFTASTSFASSSSSGFRASGLGSGRGARAFSSLTAEAVDEDFEEMDPSLVYVHNAECVPYPHESAKDFLVQGKRGAYTGARSVDSSAVFEFEAHVERLAKSAALMLESEREEKGRLENLGRFEDFLSSDSLRPKVAESMGAGMSRFKECNGGDVEMKITLLLTWEPSDEGGDFDIFTLVTPLGDRPAQPVKVQIGGKPRKNALAKDSEWARQRRALELAMPEDCNEVILKDDEGRLFEGLQTNFYVVKDNKVQTAGEGILEGTVRKLLLEECEKESIDVDARPPSVQEMESWQGCFISSTSRLLLPVSEIVYTTEDGVAKSKSFTPLDPLVLSLEKLILDRYREESTTILV</sequence>
<dbReference type="PANTHER" id="PTHR47703:SF2">
    <property type="entry name" value="D-AMINOACID AMINOTRANSFERASE-LIKE PLP-DEPENDENT ENZYMES SUPERFAMILY PROTEIN"/>
    <property type="match status" value="1"/>
</dbReference>
<keyword evidence="1" id="KW-0032">Aminotransferase</keyword>
<dbReference type="EMBL" id="CP031036">
    <property type="protein sequence ID" value="QDZ20096.1"/>
    <property type="molecule type" value="Genomic_DNA"/>
</dbReference>
<protein>
    <submittedName>
        <fullName evidence="1">Class IV aminotransferase</fullName>
    </submittedName>
</protein>
<name>A0A5B8MHZ8_9CHLO</name>
<accession>A0A5B8MHZ8</accession>
<dbReference type="InterPro" id="IPR001544">
    <property type="entry name" value="Aminotrans_IV"/>
</dbReference>
<keyword evidence="2" id="KW-1185">Reference proteome</keyword>
<dbReference type="Pfam" id="PF01063">
    <property type="entry name" value="Aminotran_4"/>
    <property type="match status" value="1"/>
</dbReference>
<dbReference type="InterPro" id="IPR036038">
    <property type="entry name" value="Aminotransferase-like"/>
</dbReference>
<keyword evidence="1" id="KW-0808">Transferase</keyword>